<evidence type="ECO:0000313" key="7">
    <source>
        <dbReference type="EMBL" id="KAL3783230.1"/>
    </source>
</evidence>
<gene>
    <name evidence="7" type="ORF">ACHAW5_005565</name>
</gene>
<feature type="domain" description="Protein kinase" evidence="6">
    <location>
        <begin position="4"/>
        <end position="303"/>
    </location>
</feature>
<dbReference type="Gene3D" id="1.10.510.10">
    <property type="entry name" value="Transferase(Phosphotransferase) domain 1"/>
    <property type="match status" value="1"/>
</dbReference>
<evidence type="ECO:0000256" key="4">
    <source>
        <dbReference type="ARBA" id="ARBA00022777"/>
    </source>
</evidence>
<organism evidence="7 8">
    <name type="scientific">Stephanodiscus triporus</name>
    <dbReference type="NCBI Taxonomy" id="2934178"/>
    <lineage>
        <taxon>Eukaryota</taxon>
        <taxon>Sar</taxon>
        <taxon>Stramenopiles</taxon>
        <taxon>Ochrophyta</taxon>
        <taxon>Bacillariophyta</taxon>
        <taxon>Coscinodiscophyceae</taxon>
        <taxon>Thalassiosirophycidae</taxon>
        <taxon>Stephanodiscales</taxon>
        <taxon>Stephanodiscaceae</taxon>
        <taxon>Stephanodiscus</taxon>
    </lineage>
</organism>
<name>A0ABD3P4S6_9STRA</name>
<evidence type="ECO:0000259" key="6">
    <source>
        <dbReference type="PROSITE" id="PS50011"/>
    </source>
</evidence>
<dbReference type="EMBL" id="JALLAZ020000982">
    <property type="protein sequence ID" value="KAL3783230.1"/>
    <property type="molecule type" value="Genomic_DNA"/>
</dbReference>
<dbReference type="PROSITE" id="PS50011">
    <property type="entry name" value="PROTEIN_KINASE_DOM"/>
    <property type="match status" value="1"/>
</dbReference>
<reference evidence="7 8" key="1">
    <citation type="submission" date="2024-10" db="EMBL/GenBank/DDBJ databases">
        <title>Updated reference genomes for cyclostephanoid diatoms.</title>
        <authorList>
            <person name="Roberts W.R."/>
            <person name="Alverson A.J."/>
        </authorList>
    </citation>
    <scope>NUCLEOTIDE SEQUENCE [LARGE SCALE GENOMIC DNA]</scope>
    <source>
        <strain evidence="7 8">AJA276-08</strain>
    </source>
</reference>
<dbReference type="GO" id="GO:0004674">
    <property type="term" value="F:protein serine/threonine kinase activity"/>
    <property type="evidence" value="ECO:0007669"/>
    <property type="project" value="UniProtKB-KW"/>
</dbReference>
<dbReference type="SUPFAM" id="SSF56112">
    <property type="entry name" value="Protein kinase-like (PK-like)"/>
    <property type="match status" value="1"/>
</dbReference>
<keyword evidence="8" id="KW-1185">Reference proteome</keyword>
<dbReference type="CDD" id="cd07831">
    <property type="entry name" value="STKc_MOK"/>
    <property type="match status" value="1"/>
</dbReference>
<dbReference type="AlphaFoldDB" id="A0ABD3P4S6"/>
<protein>
    <recommendedName>
        <fullName evidence="6">Protein kinase domain-containing protein</fullName>
    </recommendedName>
</protein>
<dbReference type="InterPro" id="IPR008271">
    <property type="entry name" value="Ser/Thr_kinase_AS"/>
</dbReference>
<dbReference type="Gene3D" id="3.30.200.20">
    <property type="entry name" value="Phosphorylase Kinase, domain 1"/>
    <property type="match status" value="1"/>
</dbReference>
<dbReference type="InterPro" id="IPR011009">
    <property type="entry name" value="Kinase-like_dom_sf"/>
</dbReference>
<sequence length="406" mass="45662">MRKYRLVAKKGEGTFSEVIKAQNIKSGTFHAIKCMKSTYTSADQLHRFLPLSTCRMHQVNSLREIQAIKRLSPHPNIITLEEVLFDPPSGRLALVFELLEGNLYELMKDRRQHFDESTVKSFMRQICTALNHMHAKGIFHRDIKPENILVDKRGKHLKLADFGSVRGINSKPPFTEYISTRWYRPPECLLTCGMYGKEMDIWGAGCIMFELSALYPLFPGSDEADQIYRIHSVLGTPNANIVSKLRKHAPPQASFTFPHQEGISLSKLIPSASETYLDLLTRSIAYDAPERITAEEALKHPYFVGGDTFPSATVKSNTDATKAISHRAKITSFVPNPTKISELKKAPETVVQEAKAESQMTKPRSMVSILLARVRSISCTSFAYINTFLLHTDFSSIPILSLLTAT</sequence>
<dbReference type="InterPro" id="IPR000719">
    <property type="entry name" value="Prot_kinase_dom"/>
</dbReference>
<evidence type="ECO:0000256" key="2">
    <source>
        <dbReference type="ARBA" id="ARBA00022679"/>
    </source>
</evidence>
<dbReference type="FunFam" id="3.30.200.20:FF:000271">
    <property type="entry name" value="MAPK/MAK/MRK overlapping kinase"/>
    <property type="match status" value="1"/>
</dbReference>
<dbReference type="Pfam" id="PF00069">
    <property type="entry name" value="Pkinase"/>
    <property type="match status" value="1"/>
</dbReference>
<evidence type="ECO:0000256" key="1">
    <source>
        <dbReference type="ARBA" id="ARBA00022527"/>
    </source>
</evidence>
<comment type="caution">
    <text evidence="7">The sequence shown here is derived from an EMBL/GenBank/DDBJ whole genome shotgun (WGS) entry which is preliminary data.</text>
</comment>
<evidence type="ECO:0000256" key="5">
    <source>
        <dbReference type="ARBA" id="ARBA00022840"/>
    </source>
</evidence>
<evidence type="ECO:0000256" key="3">
    <source>
        <dbReference type="ARBA" id="ARBA00022741"/>
    </source>
</evidence>
<keyword evidence="1" id="KW-0723">Serine/threonine-protein kinase</keyword>
<dbReference type="SMART" id="SM00220">
    <property type="entry name" value="S_TKc"/>
    <property type="match status" value="1"/>
</dbReference>
<dbReference type="PANTHER" id="PTHR24055">
    <property type="entry name" value="MITOGEN-ACTIVATED PROTEIN KINASE"/>
    <property type="match status" value="1"/>
</dbReference>
<keyword evidence="3" id="KW-0547">Nucleotide-binding</keyword>
<keyword evidence="4" id="KW-0418">Kinase</keyword>
<dbReference type="GO" id="GO:0005524">
    <property type="term" value="F:ATP binding"/>
    <property type="evidence" value="ECO:0007669"/>
    <property type="project" value="UniProtKB-KW"/>
</dbReference>
<proteinExistence type="predicted"/>
<dbReference type="Proteomes" id="UP001530315">
    <property type="component" value="Unassembled WGS sequence"/>
</dbReference>
<dbReference type="FunFam" id="1.10.510.10:FF:000624">
    <property type="entry name" value="Mitogen-activated protein kinase"/>
    <property type="match status" value="1"/>
</dbReference>
<dbReference type="PROSITE" id="PS00108">
    <property type="entry name" value="PROTEIN_KINASE_ST"/>
    <property type="match status" value="1"/>
</dbReference>
<evidence type="ECO:0000313" key="8">
    <source>
        <dbReference type="Proteomes" id="UP001530315"/>
    </source>
</evidence>
<accession>A0ABD3P4S6</accession>
<keyword evidence="5" id="KW-0067">ATP-binding</keyword>
<dbReference type="InterPro" id="IPR050117">
    <property type="entry name" value="MAPK"/>
</dbReference>
<keyword evidence="2" id="KW-0808">Transferase</keyword>